<dbReference type="Proteomes" id="UP000293433">
    <property type="component" value="Unassembled WGS sequence"/>
</dbReference>
<dbReference type="GO" id="GO:0005886">
    <property type="term" value="C:plasma membrane"/>
    <property type="evidence" value="ECO:0007669"/>
    <property type="project" value="UniProtKB-SubCell"/>
</dbReference>
<gene>
    <name evidence="7" type="ORF">EV685_3690</name>
</gene>
<keyword evidence="3 6" id="KW-0812">Transmembrane</keyword>
<feature type="transmembrane region" description="Helical" evidence="6">
    <location>
        <begin position="316"/>
        <end position="335"/>
    </location>
</feature>
<dbReference type="AlphaFoldDB" id="A0A4Q7LBG0"/>
<accession>A0A4Q7LBG0</accession>
<feature type="transmembrane region" description="Helical" evidence="6">
    <location>
        <begin position="40"/>
        <end position="59"/>
    </location>
</feature>
<comment type="subcellular location">
    <subcellularLocation>
        <location evidence="1">Cell membrane</location>
        <topology evidence="1">Multi-pass membrane protein</topology>
    </subcellularLocation>
</comment>
<protein>
    <submittedName>
        <fullName evidence="7">O-antigen/teichoic acid export membrane protein</fullName>
    </submittedName>
</protein>
<reference evidence="7 8" key="1">
    <citation type="submission" date="2019-02" db="EMBL/GenBank/DDBJ databases">
        <title>Genomic Encyclopedia of Type Strains, Phase IV (KMG-IV): sequencing the most valuable type-strain genomes for metagenomic binning, comparative biology and taxonomic classification.</title>
        <authorList>
            <person name="Goeker M."/>
        </authorList>
    </citation>
    <scope>NUCLEOTIDE SEQUENCE [LARGE SCALE GENOMIC DNA]</scope>
    <source>
        <strain evidence="7 8">DSM 10617</strain>
    </source>
</reference>
<keyword evidence="4 6" id="KW-1133">Transmembrane helix</keyword>
<evidence type="ECO:0000256" key="1">
    <source>
        <dbReference type="ARBA" id="ARBA00004651"/>
    </source>
</evidence>
<comment type="caution">
    <text evidence="7">The sequence shown here is derived from an EMBL/GenBank/DDBJ whole genome shotgun (WGS) entry which is preliminary data.</text>
</comment>
<evidence type="ECO:0000256" key="3">
    <source>
        <dbReference type="ARBA" id="ARBA00022692"/>
    </source>
</evidence>
<feature type="transmembrane region" description="Helical" evidence="6">
    <location>
        <begin position="71"/>
        <end position="90"/>
    </location>
</feature>
<feature type="transmembrane region" description="Helical" evidence="6">
    <location>
        <begin position="278"/>
        <end position="304"/>
    </location>
</feature>
<name>A0A4Q7LBG0_9BURK</name>
<feature type="transmembrane region" description="Helical" evidence="6">
    <location>
        <begin position="130"/>
        <end position="151"/>
    </location>
</feature>
<feature type="transmembrane region" description="Helical" evidence="6">
    <location>
        <begin position="102"/>
        <end position="121"/>
    </location>
</feature>
<dbReference type="InterPro" id="IPR050833">
    <property type="entry name" value="Poly_Biosynth_Transport"/>
</dbReference>
<dbReference type="EMBL" id="SGWV01000012">
    <property type="protein sequence ID" value="RZS47485.1"/>
    <property type="molecule type" value="Genomic_DNA"/>
</dbReference>
<organism evidence="7 8">
    <name type="scientific">Sphaerotilus mobilis</name>
    <dbReference type="NCBI Taxonomy" id="47994"/>
    <lineage>
        <taxon>Bacteria</taxon>
        <taxon>Pseudomonadati</taxon>
        <taxon>Pseudomonadota</taxon>
        <taxon>Betaproteobacteria</taxon>
        <taxon>Burkholderiales</taxon>
        <taxon>Sphaerotilaceae</taxon>
        <taxon>Sphaerotilus</taxon>
    </lineage>
</organism>
<dbReference type="PANTHER" id="PTHR30250">
    <property type="entry name" value="PST FAMILY PREDICTED COLANIC ACID TRANSPORTER"/>
    <property type="match status" value="1"/>
</dbReference>
<evidence type="ECO:0000256" key="2">
    <source>
        <dbReference type="ARBA" id="ARBA00022475"/>
    </source>
</evidence>
<keyword evidence="8" id="KW-1185">Reference proteome</keyword>
<evidence type="ECO:0000256" key="5">
    <source>
        <dbReference type="ARBA" id="ARBA00023136"/>
    </source>
</evidence>
<sequence length="397" mass="42822">MLAAALVIVGIAAAVAQLGFASSIVYHRGGPFQHNFRSTFLIGLGAVVCVAGPLAWIGVTTLFESRLQPQVYTVAGLATLTAAFAYLTTLSQISADLKVFNLLRNAVALMMLICVSAVMLLENGIAQYDWVLNLQITVTGLATLAAAFWIWKAMTEGRQVATDYKAIKFSAVAIYAGHQHITALIGVLLSNIDKIVILEIGRPDEVGFYALAFALSRQIAMVQDSVSISLFSRYAGKDNSTLSENVLKAFRTTFMPMLIVSTLAALASPWMIPTIFGSAFAACALPFSILAFEAVIGAGSWTLAQRFNAGGRPGLVALRQVTSLLPVFIGIFFLPEQDESSYLASLMLLGSFTRLLATILIYPLVLKEPPPRLLPTKQDLLSIQSFVRHRLSRSGLQ</sequence>
<feature type="transmembrane region" description="Helical" evidence="6">
    <location>
        <begin position="341"/>
        <end position="365"/>
    </location>
</feature>
<feature type="transmembrane region" description="Helical" evidence="6">
    <location>
        <begin position="254"/>
        <end position="272"/>
    </location>
</feature>
<proteinExistence type="predicted"/>
<keyword evidence="2" id="KW-1003">Cell membrane</keyword>
<evidence type="ECO:0000256" key="4">
    <source>
        <dbReference type="ARBA" id="ARBA00022989"/>
    </source>
</evidence>
<evidence type="ECO:0000313" key="7">
    <source>
        <dbReference type="EMBL" id="RZS47485.1"/>
    </source>
</evidence>
<evidence type="ECO:0000313" key="8">
    <source>
        <dbReference type="Proteomes" id="UP000293433"/>
    </source>
</evidence>
<evidence type="ECO:0000256" key="6">
    <source>
        <dbReference type="SAM" id="Phobius"/>
    </source>
</evidence>
<dbReference type="PANTHER" id="PTHR30250:SF11">
    <property type="entry name" value="O-ANTIGEN TRANSPORTER-RELATED"/>
    <property type="match status" value="1"/>
</dbReference>
<keyword evidence="5 6" id="KW-0472">Membrane</keyword>